<name>A0A0L8BD52_ENSAD</name>
<dbReference type="AlphaFoldDB" id="A0A0L8BD52"/>
<comment type="caution">
    <text evidence="1">The sequence shown here is derived from an EMBL/GenBank/DDBJ whole genome shotgun (WGS) entry which is preliminary data.</text>
</comment>
<proteinExistence type="predicted"/>
<evidence type="ECO:0000313" key="1">
    <source>
        <dbReference type="EMBL" id="KOF12616.1"/>
    </source>
</evidence>
<accession>A0A0L8BD52</accession>
<reference evidence="2" key="1">
    <citation type="submission" date="2015-07" db="EMBL/GenBank/DDBJ databases">
        <title>Whole genome sequence of an Ensifer adhaerens strain isolated from a cave pool in the Wind Cave National Park.</title>
        <authorList>
            <person name="Eng W.W.H."/>
            <person name="Gan H.M."/>
            <person name="Barton H.A."/>
            <person name="Savka M.A."/>
        </authorList>
    </citation>
    <scope>NUCLEOTIDE SEQUENCE [LARGE SCALE GENOMIC DNA]</scope>
    <source>
        <strain evidence="2">SD006</strain>
    </source>
</reference>
<dbReference type="PATRIC" id="fig|106592.7.peg.6156"/>
<gene>
    <name evidence="1" type="ORF">AC244_33350</name>
</gene>
<sequence length="113" mass="12937">MASRDRMKRYRERGGAADLVRVEVLVPRDRRNDIVSAAAGMREDHRKRKDRLGEYLNLAAERYGLRIFDNIDIERLDDVPSRSRVVANALIERGDARAFAMGRKMLSILDGGH</sequence>
<dbReference type="OrthoDB" id="8366111at2"/>
<dbReference type="RefSeq" id="WP_053253098.1">
    <property type="nucleotide sequence ID" value="NZ_LGAP01000048.1"/>
</dbReference>
<protein>
    <submittedName>
        <fullName evidence="1">Uncharacterized protein</fullName>
    </submittedName>
</protein>
<dbReference type="EMBL" id="LGAP01000048">
    <property type="protein sequence ID" value="KOF12616.1"/>
    <property type="molecule type" value="Genomic_DNA"/>
</dbReference>
<organism evidence="1 2">
    <name type="scientific">Ensifer adhaerens</name>
    <name type="common">Sinorhizobium morelense</name>
    <dbReference type="NCBI Taxonomy" id="106592"/>
    <lineage>
        <taxon>Bacteria</taxon>
        <taxon>Pseudomonadati</taxon>
        <taxon>Pseudomonadota</taxon>
        <taxon>Alphaproteobacteria</taxon>
        <taxon>Hyphomicrobiales</taxon>
        <taxon>Rhizobiaceae</taxon>
        <taxon>Sinorhizobium/Ensifer group</taxon>
        <taxon>Ensifer</taxon>
    </lineage>
</organism>
<evidence type="ECO:0000313" key="2">
    <source>
        <dbReference type="Proteomes" id="UP000037425"/>
    </source>
</evidence>
<dbReference type="Proteomes" id="UP000037425">
    <property type="component" value="Unassembled WGS sequence"/>
</dbReference>